<comment type="caution">
    <text evidence="2">The sequence shown here is derived from an EMBL/GenBank/DDBJ whole genome shotgun (WGS) entry which is preliminary data.</text>
</comment>
<proteinExistence type="predicted"/>
<reference evidence="2 3" key="2">
    <citation type="submission" date="2020-06" db="EMBL/GenBank/DDBJ databases">
        <title>Complete Genome Sequence of Clostridium muelleri sp. nov. P21T, an Acid-Alcohol Producing Acetogen Isolated from Old Hay.</title>
        <authorList>
            <person name="Duncan K.E."/>
            <person name="Tanner R.S."/>
        </authorList>
    </citation>
    <scope>NUCLEOTIDE SEQUENCE [LARGE SCALE GENOMIC DNA]</scope>
    <source>
        <strain evidence="2 3">P21</strain>
    </source>
</reference>
<accession>A0A7Y0EDI8</accession>
<dbReference type="EMBL" id="JABBNI010000006">
    <property type="protein sequence ID" value="NMM61509.1"/>
    <property type="molecule type" value="Genomic_DNA"/>
</dbReference>
<dbReference type="InterPro" id="IPR036366">
    <property type="entry name" value="PGBDSf"/>
</dbReference>
<evidence type="ECO:0000259" key="1">
    <source>
        <dbReference type="Pfam" id="PF01471"/>
    </source>
</evidence>
<evidence type="ECO:0000313" key="3">
    <source>
        <dbReference type="Proteomes" id="UP000537131"/>
    </source>
</evidence>
<evidence type="ECO:0000313" key="2">
    <source>
        <dbReference type="EMBL" id="NMM61509.1"/>
    </source>
</evidence>
<dbReference type="InterPro" id="IPR002477">
    <property type="entry name" value="Peptidoglycan-bd-like"/>
</dbReference>
<dbReference type="Proteomes" id="UP000537131">
    <property type="component" value="Unassembled WGS sequence"/>
</dbReference>
<protein>
    <submittedName>
        <fullName evidence="2">Peptidoglycan-binding protein</fullName>
    </submittedName>
</protein>
<dbReference type="Gene3D" id="1.10.101.10">
    <property type="entry name" value="PGBD-like superfamily/PGBD"/>
    <property type="match status" value="1"/>
</dbReference>
<dbReference type="AlphaFoldDB" id="A0A7Y0EDI8"/>
<feature type="domain" description="Peptidoglycan binding-like" evidence="1">
    <location>
        <begin position="57"/>
        <end position="110"/>
    </location>
</feature>
<keyword evidence="3" id="KW-1185">Reference proteome</keyword>
<dbReference type="RefSeq" id="WP_169296122.1">
    <property type="nucleotide sequence ID" value="NZ_JABBNI010000006.1"/>
</dbReference>
<dbReference type="SUPFAM" id="SSF47090">
    <property type="entry name" value="PGBD-like"/>
    <property type="match status" value="1"/>
</dbReference>
<name>A0A7Y0EDI8_9CLOT</name>
<dbReference type="InterPro" id="IPR036365">
    <property type="entry name" value="PGBD-like_sf"/>
</dbReference>
<feature type="domain" description="Peptidoglycan binding-like" evidence="1">
    <location>
        <begin position="133"/>
        <end position="178"/>
    </location>
</feature>
<organism evidence="2 3">
    <name type="scientific">Clostridium muellerianum</name>
    <dbReference type="NCBI Taxonomy" id="2716538"/>
    <lineage>
        <taxon>Bacteria</taxon>
        <taxon>Bacillati</taxon>
        <taxon>Bacillota</taxon>
        <taxon>Clostridia</taxon>
        <taxon>Eubacteriales</taxon>
        <taxon>Clostridiaceae</taxon>
        <taxon>Clostridium</taxon>
    </lineage>
</organism>
<sequence>MKSTNQVMIALSLAMGITLGTNKHVYAQGVSIKTINKQDQCIINKNFNRIVKFGDKGNIVKQIQSALNLYNGAGLVEDSIYGKDTKEAVQKLQRKLHIHEDGIFGPTTAKGLLSYNNKFSVDDNNGFTPVSTDIQKQMMDLGYNIKANGDLNSVDTVEVVKRIQKENNMKITGKVDELFISKIQEEIKRRLKETQNFESDTNYYILVNLDDHVCTVYRRTRHLWKKIRVFNIVSSDDIQKGNYKVGIKGKNLSLNYIDAGYFTQITGLDTFYYSKENIGFGLRVSKEDAEFINQIPTKTTIKIF</sequence>
<reference evidence="2 3" key="1">
    <citation type="submission" date="2020-04" db="EMBL/GenBank/DDBJ databases">
        <authorList>
            <person name="Doyle D.A."/>
        </authorList>
    </citation>
    <scope>NUCLEOTIDE SEQUENCE [LARGE SCALE GENOMIC DNA]</scope>
    <source>
        <strain evidence="2 3">P21</strain>
    </source>
</reference>
<gene>
    <name evidence="2" type="ORF">HBE96_02095</name>
</gene>
<dbReference type="Pfam" id="PF01471">
    <property type="entry name" value="PG_binding_1"/>
    <property type="match status" value="2"/>
</dbReference>